<sequence>MSKPLDPRNWASWRPFGIGLRKPNNYLELWKAFKSVKGNRRYAWRILNQGTCDGCALGTQGMRDWTMDEIHLCNIRLRLLPLNTMPALDTSLLGDVSGLAGKKSAELRELGRLPYPMLRRRGEPGFTRISWDEALRVAADGLRDARFGAYLTSRGMPNENYYAAQKAVRALGTNSIDNAARICHSPSTVALKQTIGAAATTCSYADWIGSDLIVFIGSNPSNNQPVAMKYLYHAKKAGTRIAMVNAYREPGMDKYWVPSNAESALFGTKITDAFFGVNVGGDIGFLNGVLKHLIENGWVDKEFVDRRTSGFEELRAELAGQSWEELEALSGASRDDMYRLARLLGEAKSAVLVWSMGITQHTYGEDNVRSIVNLALARGFVGRDKCGLMPIRGHSGVQGGAEMGAYATGLPGGLPITPENATKFTDMWGFEVPDTPGLTATDMIDAAHTGDLDALVSSGGNFLEVLPDPAYCREALSRLRLRVHIDIVLSSQMLVPGEGDVLLLPAQTRYEMVGGVTETSTERRVIFSPEVEGPRIGEAWPEWKIFTELAARTRPEISAKVGFTGTPQIRAEIEQAVPFYQGIAGLRRFGDNVQYGGRHLFADGRFQTPDGLGRFSAVRLPALERPDGTFMVATRRGKQFNSMVHERRDGFNGAPREAVLMSEYDADRLGLPDGAPVELRSGERAYRGKVLRAPLMPGNLQIHWPEGNVLLDEARRSPDARIPDYNALVTVRPL</sequence>
<evidence type="ECO:0000256" key="3">
    <source>
        <dbReference type="ARBA" id="ARBA00023014"/>
    </source>
</evidence>
<feature type="domain" description="Molybdopterin dinucleotide-binding" evidence="5">
    <location>
        <begin position="632"/>
        <end position="727"/>
    </location>
</feature>
<dbReference type="PIRSF" id="PIRSF000144">
    <property type="entry name" value="CbbBc"/>
    <property type="match status" value="1"/>
</dbReference>
<evidence type="ECO:0000259" key="4">
    <source>
        <dbReference type="Pfam" id="PF00384"/>
    </source>
</evidence>
<accession>A0ABV5RVK5</accession>
<dbReference type="Gene3D" id="3.40.228.10">
    <property type="entry name" value="Dimethylsulfoxide Reductase, domain 2"/>
    <property type="match status" value="1"/>
</dbReference>
<dbReference type="InterPro" id="IPR006656">
    <property type="entry name" value="Mopterin_OxRdtase"/>
</dbReference>
<dbReference type="Gene3D" id="3.40.50.740">
    <property type="match status" value="1"/>
</dbReference>
<evidence type="ECO:0000313" key="6">
    <source>
        <dbReference type="EMBL" id="MFB9622406.1"/>
    </source>
</evidence>
<evidence type="ECO:0000256" key="1">
    <source>
        <dbReference type="ARBA" id="ARBA00022723"/>
    </source>
</evidence>
<feature type="domain" description="Molybdopterin oxidoreductase" evidence="4">
    <location>
        <begin position="112"/>
        <end position="551"/>
    </location>
</feature>
<dbReference type="NCBIfam" id="TIGR01701">
    <property type="entry name" value="Fdhalpha-like"/>
    <property type="match status" value="1"/>
</dbReference>
<dbReference type="SUPFAM" id="SSF53706">
    <property type="entry name" value="Formate dehydrogenase/DMSO reductase, domains 1-3"/>
    <property type="match status" value="1"/>
</dbReference>
<keyword evidence="1" id="KW-0479">Metal-binding</keyword>
<name>A0ABV5RVK5_9ACTN</name>
<keyword evidence="7" id="KW-1185">Reference proteome</keyword>
<dbReference type="InterPro" id="IPR050123">
    <property type="entry name" value="Prok_molybdopt-oxidoreductase"/>
</dbReference>
<keyword evidence="2" id="KW-0408">Iron</keyword>
<proteinExistence type="predicted"/>
<evidence type="ECO:0000313" key="7">
    <source>
        <dbReference type="Proteomes" id="UP001589532"/>
    </source>
</evidence>
<evidence type="ECO:0000259" key="5">
    <source>
        <dbReference type="Pfam" id="PF01568"/>
    </source>
</evidence>
<dbReference type="InterPro" id="IPR009010">
    <property type="entry name" value="Asp_de-COase-like_dom_sf"/>
</dbReference>
<organism evidence="6 7">
    <name type="scientific">Nonomuraea helvata</name>
    <dbReference type="NCBI Taxonomy" id="37484"/>
    <lineage>
        <taxon>Bacteria</taxon>
        <taxon>Bacillati</taxon>
        <taxon>Actinomycetota</taxon>
        <taxon>Actinomycetes</taxon>
        <taxon>Streptosporangiales</taxon>
        <taxon>Streptosporangiaceae</taxon>
        <taxon>Nonomuraea</taxon>
    </lineage>
</organism>
<dbReference type="InterPro" id="IPR010046">
    <property type="entry name" value="Mopterin_OxRdtse_a_bac"/>
</dbReference>
<keyword evidence="3" id="KW-0411">Iron-sulfur</keyword>
<dbReference type="Pfam" id="PF00384">
    <property type="entry name" value="Molybdopterin"/>
    <property type="match status" value="1"/>
</dbReference>
<comment type="caution">
    <text evidence="6">The sequence shown here is derived from an EMBL/GenBank/DDBJ whole genome shotgun (WGS) entry which is preliminary data.</text>
</comment>
<evidence type="ECO:0000256" key="2">
    <source>
        <dbReference type="ARBA" id="ARBA00023004"/>
    </source>
</evidence>
<gene>
    <name evidence="6" type="ORF">ACFFSA_04865</name>
</gene>
<dbReference type="RefSeq" id="WP_344996883.1">
    <property type="nucleotide sequence ID" value="NZ_BAAAXV010000009.1"/>
</dbReference>
<dbReference type="Pfam" id="PF01568">
    <property type="entry name" value="Molydop_binding"/>
    <property type="match status" value="1"/>
</dbReference>
<dbReference type="PANTHER" id="PTHR43105:SF4">
    <property type="entry name" value="PROTEIN YDEP"/>
    <property type="match status" value="1"/>
</dbReference>
<dbReference type="PANTHER" id="PTHR43105">
    <property type="entry name" value="RESPIRATORY NITRATE REDUCTASE"/>
    <property type="match status" value="1"/>
</dbReference>
<reference evidence="6 7" key="1">
    <citation type="submission" date="2024-09" db="EMBL/GenBank/DDBJ databases">
        <authorList>
            <person name="Sun Q."/>
            <person name="Mori K."/>
        </authorList>
    </citation>
    <scope>NUCLEOTIDE SEQUENCE [LARGE SCALE GENOMIC DNA]</scope>
    <source>
        <strain evidence="6 7">JCM 3143</strain>
    </source>
</reference>
<protein>
    <submittedName>
        <fullName evidence="6">FdhF/YdeP family oxidoreductase</fullName>
    </submittedName>
</protein>
<dbReference type="EMBL" id="JBHMBW010000003">
    <property type="protein sequence ID" value="MFB9622406.1"/>
    <property type="molecule type" value="Genomic_DNA"/>
</dbReference>
<dbReference type="SUPFAM" id="SSF50692">
    <property type="entry name" value="ADC-like"/>
    <property type="match status" value="1"/>
</dbReference>
<dbReference type="InterPro" id="IPR006657">
    <property type="entry name" value="MoPterin_dinucl-bd_dom"/>
</dbReference>
<dbReference type="Proteomes" id="UP001589532">
    <property type="component" value="Unassembled WGS sequence"/>
</dbReference>